<reference evidence="1" key="1">
    <citation type="submission" date="2021-09" db="EMBL/GenBank/DDBJ databases">
        <title>Genomic analysis of Ralstonia spp.</title>
        <authorList>
            <person name="Aburjaile F."/>
            <person name="Ariute J.C."/>
            <person name="Pais A.K.L."/>
            <person name="Albuquerque G.M.R."/>
            <person name="Silva A.M.F."/>
            <person name="Brenig B."/>
            <person name="Azevedo V."/>
            <person name="Matiuzzi M."/>
            <person name="Ramos R."/>
            <person name="Goes-Neto A."/>
            <person name="Soares S."/>
            <person name="Iseppon A.M.B."/>
            <person name="Souza E."/>
            <person name="Gama M."/>
        </authorList>
    </citation>
    <scope>NUCLEOTIDE SEQUENCE</scope>
    <source>
        <strain evidence="1">B4</strain>
    </source>
</reference>
<sequence>MMVNEQNIKVTAEDFQSLGQKLEALHSTLSESEAHVFGFLMESASAGAGQIPAPAWITPHFKYKPRGARQLVTGGADGLTVLLTGRGKLIVVKPEGPLPVERHADVLAAIPIRG</sequence>
<accession>A0AAE3NIR9</accession>
<organism evidence="1 2">
    <name type="scientific">Ralstonia solanacearum</name>
    <name type="common">Pseudomonas solanacearum</name>
    <dbReference type="NCBI Taxonomy" id="305"/>
    <lineage>
        <taxon>Bacteria</taxon>
        <taxon>Pseudomonadati</taxon>
        <taxon>Pseudomonadota</taxon>
        <taxon>Betaproteobacteria</taxon>
        <taxon>Burkholderiales</taxon>
        <taxon>Burkholderiaceae</taxon>
        <taxon>Ralstonia</taxon>
        <taxon>Ralstonia solanacearum species complex</taxon>
    </lineage>
</organism>
<gene>
    <name evidence="1" type="ORF">LBW55_08915</name>
</gene>
<name>A0AAE3NIR9_RALSL</name>
<comment type="caution">
    <text evidence="1">The sequence shown here is derived from an EMBL/GenBank/DDBJ whole genome shotgun (WGS) entry which is preliminary data.</text>
</comment>
<evidence type="ECO:0000313" key="1">
    <source>
        <dbReference type="EMBL" id="MDB0521734.1"/>
    </source>
</evidence>
<proteinExistence type="predicted"/>
<dbReference type="Proteomes" id="UP001143674">
    <property type="component" value="Unassembled WGS sequence"/>
</dbReference>
<dbReference type="AlphaFoldDB" id="A0AAE3NIR9"/>
<evidence type="ECO:0000313" key="2">
    <source>
        <dbReference type="Proteomes" id="UP001143674"/>
    </source>
</evidence>
<protein>
    <submittedName>
        <fullName evidence="1">Uncharacterized protein</fullName>
    </submittedName>
</protein>
<dbReference type="EMBL" id="JAIVEX010000004">
    <property type="protein sequence ID" value="MDB0521734.1"/>
    <property type="molecule type" value="Genomic_DNA"/>
</dbReference>
<dbReference type="RefSeq" id="WP_042551171.1">
    <property type="nucleotide sequence ID" value="NZ_JABZEH010000002.1"/>
</dbReference>